<keyword evidence="1" id="KW-0732">Signal</keyword>
<dbReference type="InterPro" id="IPR007541">
    <property type="entry name" value="Uncharacterised_BSP"/>
</dbReference>
<keyword evidence="3" id="KW-1185">Reference proteome</keyword>
<dbReference type="Pfam" id="PF04450">
    <property type="entry name" value="BSP"/>
    <property type="match status" value="1"/>
</dbReference>
<evidence type="ECO:0000313" key="2">
    <source>
        <dbReference type="EMBL" id="KAG6571942.1"/>
    </source>
</evidence>
<sequence length="234" mass="25692">MASPNLIFLAFLITLSSIKPTNSVEFSVTNAAGNTAGGTRFDLEIGNSNAENTLKIATDFILKTFQQQDDADADIKTVHKIRLVIDAEYDIVSYTSGTDIFIAANYIAEYPGDLRNEFAGILYQELTKVWQWTGNGEAPAGLIEGVAEFVRLKSGFVPGEWAAAGDGERWDEGGGGVTARFLEYLEGLGSGFVAELNRKMRNGYSEDYFVELMAATADELWAEYKAEYGKIIKY</sequence>
<organism evidence="2 3">
    <name type="scientific">Cucurbita argyrosperma subsp. sororia</name>
    <dbReference type="NCBI Taxonomy" id="37648"/>
    <lineage>
        <taxon>Eukaryota</taxon>
        <taxon>Viridiplantae</taxon>
        <taxon>Streptophyta</taxon>
        <taxon>Embryophyta</taxon>
        <taxon>Tracheophyta</taxon>
        <taxon>Spermatophyta</taxon>
        <taxon>Magnoliopsida</taxon>
        <taxon>eudicotyledons</taxon>
        <taxon>Gunneridae</taxon>
        <taxon>Pentapetalae</taxon>
        <taxon>rosids</taxon>
        <taxon>fabids</taxon>
        <taxon>Cucurbitales</taxon>
        <taxon>Cucurbitaceae</taxon>
        <taxon>Cucurbiteae</taxon>
        <taxon>Cucurbita</taxon>
    </lineage>
</organism>
<dbReference type="Proteomes" id="UP000685013">
    <property type="component" value="Chromosome 19"/>
</dbReference>
<accession>A0AAV6LY87</accession>
<dbReference type="EMBL" id="JAGKQH010000019">
    <property type="protein sequence ID" value="KAG6571942.1"/>
    <property type="molecule type" value="Genomic_DNA"/>
</dbReference>
<feature type="chain" id="PRO_5043731014" evidence="1">
    <location>
        <begin position="24"/>
        <end position="234"/>
    </location>
</feature>
<evidence type="ECO:0000256" key="1">
    <source>
        <dbReference type="SAM" id="SignalP"/>
    </source>
</evidence>
<evidence type="ECO:0000313" key="3">
    <source>
        <dbReference type="Proteomes" id="UP000685013"/>
    </source>
</evidence>
<dbReference type="PANTHER" id="PTHR33321:SF12">
    <property type="entry name" value="PLANT BASIC SECRETORY PROTEIN (BSP) FAMILY PROTEIN"/>
    <property type="match status" value="1"/>
</dbReference>
<reference evidence="2 3" key="1">
    <citation type="journal article" date="2021" name="Hortic Res">
        <title>The domestication of Cucurbita argyrosperma as revealed by the genome of its wild relative.</title>
        <authorList>
            <person name="Barrera-Redondo J."/>
            <person name="Sanchez-de la Vega G."/>
            <person name="Aguirre-Liguori J.A."/>
            <person name="Castellanos-Morales G."/>
            <person name="Gutierrez-Guerrero Y.T."/>
            <person name="Aguirre-Dugua X."/>
            <person name="Aguirre-Planter E."/>
            <person name="Tenaillon M.I."/>
            <person name="Lira-Saade R."/>
            <person name="Eguiarte L.E."/>
        </authorList>
    </citation>
    <scope>NUCLEOTIDE SEQUENCE [LARGE SCALE GENOMIC DNA]</scope>
    <source>
        <strain evidence="2">JBR-2021</strain>
    </source>
</reference>
<dbReference type="PANTHER" id="PTHR33321">
    <property type="match status" value="1"/>
</dbReference>
<feature type="non-terminal residue" evidence="2">
    <location>
        <position position="1"/>
    </location>
</feature>
<gene>
    <name evidence="2" type="ORF">SDJN03_28670</name>
</gene>
<proteinExistence type="predicted"/>
<dbReference type="AlphaFoldDB" id="A0AAV6LY87"/>
<comment type="caution">
    <text evidence="2">The sequence shown here is derived from an EMBL/GenBank/DDBJ whole genome shotgun (WGS) entry which is preliminary data.</text>
</comment>
<name>A0AAV6LY87_9ROSI</name>
<protein>
    <submittedName>
        <fullName evidence="2">Uncharacterized protein</fullName>
    </submittedName>
</protein>
<feature type="signal peptide" evidence="1">
    <location>
        <begin position="1"/>
        <end position="23"/>
    </location>
</feature>